<dbReference type="RefSeq" id="WP_120197196.1">
    <property type="nucleotide sequence ID" value="NZ_MCIA01000023.1"/>
</dbReference>
<evidence type="ECO:0000256" key="2">
    <source>
        <dbReference type="SAM" id="SignalP"/>
    </source>
</evidence>
<feature type="chain" id="PRO_5038816423" evidence="2">
    <location>
        <begin position="22"/>
        <end position="184"/>
    </location>
</feature>
<organism evidence="3 4">
    <name type="scientific">Lacrimispora algidixylanolytica</name>
    <dbReference type="NCBI Taxonomy" id="94868"/>
    <lineage>
        <taxon>Bacteria</taxon>
        <taxon>Bacillati</taxon>
        <taxon>Bacillota</taxon>
        <taxon>Clostridia</taxon>
        <taxon>Lachnospirales</taxon>
        <taxon>Lachnospiraceae</taxon>
        <taxon>Lacrimispora</taxon>
    </lineage>
</organism>
<reference evidence="3 4" key="1">
    <citation type="submission" date="2016-08" db="EMBL/GenBank/DDBJ databases">
        <title>A new outlook on sporulation: Clostridium algidixylanolyticum.</title>
        <authorList>
            <person name="Poppleton D.I."/>
            <person name="Gribaldo S."/>
        </authorList>
    </citation>
    <scope>NUCLEOTIDE SEQUENCE [LARGE SCALE GENOMIC DNA]</scope>
    <source>
        <strain evidence="3 4">SPL73</strain>
    </source>
</reference>
<dbReference type="PROSITE" id="PS51257">
    <property type="entry name" value="PROKAR_LIPOPROTEIN"/>
    <property type="match status" value="1"/>
</dbReference>
<dbReference type="EMBL" id="MCIA01000023">
    <property type="protein sequence ID" value="RKD30977.1"/>
    <property type="molecule type" value="Genomic_DNA"/>
</dbReference>
<proteinExistence type="predicted"/>
<feature type="signal peptide" evidence="2">
    <location>
        <begin position="1"/>
        <end position="21"/>
    </location>
</feature>
<feature type="region of interest" description="Disordered" evidence="1">
    <location>
        <begin position="54"/>
        <end position="75"/>
    </location>
</feature>
<evidence type="ECO:0000313" key="4">
    <source>
        <dbReference type="Proteomes" id="UP000284277"/>
    </source>
</evidence>
<sequence>MIRNKTGCICFVIIMAAVLTAGCGSKKAVDSVETPGITTESETAAGNLEKAMIQEDSVEEEGQEGPGATESSESLELDHRAEAFAEKIQEAIADRDLESLADLLQYPCSFISMDKETIVFEKREDLIKLNPDMVFGDDLMIAVANVDTGSLNTIEKNIVLGEGESKITFQSNEEGSFGIIEIKE</sequence>
<dbReference type="OrthoDB" id="1907623at2"/>
<keyword evidence="4" id="KW-1185">Reference proteome</keyword>
<accession>A0A419T0K0</accession>
<evidence type="ECO:0000256" key="1">
    <source>
        <dbReference type="SAM" id="MobiDB-lite"/>
    </source>
</evidence>
<dbReference type="Proteomes" id="UP000284277">
    <property type="component" value="Unassembled WGS sequence"/>
</dbReference>
<gene>
    <name evidence="3" type="ORF">BET01_03725</name>
</gene>
<keyword evidence="2" id="KW-0732">Signal</keyword>
<evidence type="ECO:0000313" key="3">
    <source>
        <dbReference type="EMBL" id="RKD30977.1"/>
    </source>
</evidence>
<comment type="caution">
    <text evidence="3">The sequence shown here is derived from an EMBL/GenBank/DDBJ whole genome shotgun (WGS) entry which is preliminary data.</text>
</comment>
<protein>
    <submittedName>
        <fullName evidence="3">Uncharacterized protein</fullName>
    </submittedName>
</protein>
<dbReference type="AlphaFoldDB" id="A0A419T0K0"/>
<name>A0A419T0K0_9FIRM</name>